<dbReference type="InterPro" id="IPR004788">
    <property type="entry name" value="Ribose5P_isomerase_type_A"/>
</dbReference>
<comment type="similarity">
    <text evidence="3">Belongs to the ribose 5-phosphate isomerase family.</text>
</comment>
<dbReference type="PANTHER" id="PTHR11934:SF0">
    <property type="entry name" value="RIBOSE-5-PHOSPHATE ISOMERASE"/>
    <property type="match status" value="1"/>
</dbReference>
<proteinExistence type="inferred from homology"/>
<dbReference type="InterPro" id="IPR037171">
    <property type="entry name" value="NagB/RpiA_transferase-like"/>
</dbReference>
<dbReference type="PANTHER" id="PTHR11934">
    <property type="entry name" value="RIBOSE-5-PHOSPHATE ISOMERASE"/>
    <property type="match status" value="1"/>
</dbReference>
<protein>
    <recommendedName>
        <fullName evidence="3">Ribose-5-phosphate isomerase A</fullName>
        <ecNumber evidence="3">5.3.1.6</ecNumber>
    </recommendedName>
    <alternativeName>
        <fullName evidence="3">Phosphoriboisomerase A</fullName>
        <shortName evidence="3">PRI</shortName>
    </alternativeName>
</protein>
<comment type="function">
    <text evidence="3">Catalyzes the reversible conversion of ribose-5-phosphate to ribulose 5-phosphate.</text>
</comment>
<dbReference type="UniPathway" id="UPA00115">
    <property type="reaction ID" value="UER00412"/>
</dbReference>
<sequence length="222" mass="23627">MESKKLAAEKATESIADGMIIGLGTGSTAYYAIQKIGQRVQEGLAIQAIATSKQSEELAVSLGIPLIAASDIDYIDITIDGADEVDSRWNLIKGGGGALLREKIVASASKQLIIVVDESKVVAELGRFPLPVEIITFGFEITMRKLEKLGCQPILRQAGVKPYVTDNGNYIADCHIGSIPNAEELHSALQLIPGVVDNGLFIGMASQVIVGYMNGTAKQLEK</sequence>
<feature type="binding site" evidence="3">
    <location>
        <begin position="93"/>
        <end position="96"/>
    </location>
    <ligand>
        <name>substrate</name>
    </ligand>
</feature>
<dbReference type="Proteomes" id="UP000518605">
    <property type="component" value="Unassembled WGS sequence"/>
</dbReference>
<comment type="subunit">
    <text evidence="3">Homodimer.</text>
</comment>
<dbReference type="Pfam" id="PF06026">
    <property type="entry name" value="Rib_5-P_isom_A"/>
    <property type="match status" value="1"/>
</dbReference>
<dbReference type="RefSeq" id="WP_183560597.1">
    <property type="nucleotide sequence ID" value="NZ_CBCSLB010000011.1"/>
</dbReference>
<dbReference type="AlphaFoldDB" id="A0A7W5C7J6"/>
<feature type="binding site" evidence="3">
    <location>
        <begin position="25"/>
        <end position="28"/>
    </location>
    <ligand>
        <name>substrate</name>
    </ligand>
</feature>
<dbReference type="SUPFAM" id="SSF100950">
    <property type="entry name" value="NagB/RpiA/CoA transferase-like"/>
    <property type="match status" value="1"/>
</dbReference>
<dbReference type="GO" id="GO:0006014">
    <property type="term" value="P:D-ribose metabolic process"/>
    <property type="evidence" value="ECO:0007669"/>
    <property type="project" value="TreeGrafter"/>
</dbReference>
<feature type="binding site" evidence="3">
    <location>
        <position position="120"/>
    </location>
    <ligand>
        <name>substrate</name>
    </ligand>
</feature>
<dbReference type="SUPFAM" id="SSF75445">
    <property type="entry name" value="D-ribose-5-phosphate isomerase (RpiA), lid domain"/>
    <property type="match status" value="1"/>
</dbReference>
<dbReference type="NCBIfam" id="NF001924">
    <property type="entry name" value="PRK00702.1"/>
    <property type="match status" value="1"/>
</dbReference>
<accession>A0A7W5C7J6</accession>
<evidence type="ECO:0000313" key="5">
    <source>
        <dbReference type="Proteomes" id="UP000518605"/>
    </source>
</evidence>
<evidence type="ECO:0000256" key="3">
    <source>
        <dbReference type="HAMAP-Rule" id="MF_00170"/>
    </source>
</evidence>
<dbReference type="GO" id="GO:0009052">
    <property type="term" value="P:pentose-phosphate shunt, non-oxidative branch"/>
    <property type="evidence" value="ECO:0007669"/>
    <property type="project" value="UniProtKB-UniRule"/>
</dbReference>
<dbReference type="Gene3D" id="3.30.70.260">
    <property type="match status" value="1"/>
</dbReference>
<dbReference type="EMBL" id="JACHXW010000004">
    <property type="protein sequence ID" value="MBB3151519.1"/>
    <property type="molecule type" value="Genomic_DNA"/>
</dbReference>
<evidence type="ECO:0000256" key="1">
    <source>
        <dbReference type="ARBA" id="ARBA00001713"/>
    </source>
</evidence>
<evidence type="ECO:0000256" key="2">
    <source>
        <dbReference type="ARBA" id="ARBA00023235"/>
    </source>
</evidence>
<comment type="catalytic activity">
    <reaction evidence="1 3">
        <text>aldehydo-D-ribose 5-phosphate = D-ribulose 5-phosphate</text>
        <dbReference type="Rhea" id="RHEA:14657"/>
        <dbReference type="ChEBI" id="CHEBI:58121"/>
        <dbReference type="ChEBI" id="CHEBI:58273"/>
        <dbReference type="EC" id="5.3.1.6"/>
    </reaction>
</comment>
<dbReference type="NCBIfam" id="TIGR00021">
    <property type="entry name" value="rpiA"/>
    <property type="match status" value="1"/>
</dbReference>
<reference evidence="4 5" key="1">
    <citation type="submission" date="2020-08" db="EMBL/GenBank/DDBJ databases">
        <title>Genomic Encyclopedia of Type Strains, Phase III (KMG-III): the genomes of soil and plant-associated and newly described type strains.</title>
        <authorList>
            <person name="Whitman W."/>
        </authorList>
    </citation>
    <scope>NUCLEOTIDE SEQUENCE [LARGE SCALE GENOMIC DNA]</scope>
    <source>
        <strain evidence="4 5">CECT 8234</strain>
    </source>
</reference>
<dbReference type="CDD" id="cd01398">
    <property type="entry name" value="RPI_A"/>
    <property type="match status" value="1"/>
</dbReference>
<dbReference type="GO" id="GO:0004751">
    <property type="term" value="F:ribose-5-phosphate isomerase activity"/>
    <property type="evidence" value="ECO:0007669"/>
    <property type="project" value="UniProtKB-UniRule"/>
</dbReference>
<keyword evidence="5" id="KW-1185">Reference proteome</keyword>
<dbReference type="InterPro" id="IPR020672">
    <property type="entry name" value="Ribose5P_isomerase_typA_subgr"/>
</dbReference>
<comment type="pathway">
    <text evidence="3">Carbohydrate degradation; pentose phosphate pathway; D-ribose 5-phosphate from D-ribulose 5-phosphate (non-oxidative stage): step 1/1.</text>
</comment>
<feature type="active site" description="Proton acceptor" evidence="3">
    <location>
        <position position="102"/>
    </location>
</feature>
<feature type="binding site" evidence="3">
    <location>
        <begin position="80"/>
        <end position="83"/>
    </location>
    <ligand>
        <name>substrate</name>
    </ligand>
</feature>
<dbReference type="EC" id="5.3.1.6" evidence="3"/>
<name>A0A7W5C7J6_9BACL</name>
<organism evidence="4 5">
    <name type="scientific">Paenibacillus endophyticus</name>
    <dbReference type="NCBI Taxonomy" id="1294268"/>
    <lineage>
        <taxon>Bacteria</taxon>
        <taxon>Bacillati</taxon>
        <taxon>Bacillota</taxon>
        <taxon>Bacilli</taxon>
        <taxon>Bacillales</taxon>
        <taxon>Paenibacillaceae</taxon>
        <taxon>Paenibacillus</taxon>
    </lineage>
</organism>
<keyword evidence="2 3" id="KW-0413">Isomerase</keyword>
<evidence type="ECO:0000313" key="4">
    <source>
        <dbReference type="EMBL" id="MBB3151519.1"/>
    </source>
</evidence>
<dbReference type="GO" id="GO:0005829">
    <property type="term" value="C:cytosol"/>
    <property type="evidence" value="ECO:0007669"/>
    <property type="project" value="TreeGrafter"/>
</dbReference>
<dbReference type="Gene3D" id="3.40.50.1360">
    <property type="match status" value="1"/>
</dbReference>
<gene>
    <name evidence="3" type="primary">rpiA</name>
    <name evidence="4" type="ORF">FHS16_001565</name>
</gene>
<dbReference type="HAMAP" id="MF_00170">
    <property type="entry name" value="Rib_5P_isom_A"/>
    <property type="match status" value="1"/>
</dbReference>
<dbReference type="FunFam" id="3.40.50.1360:FF:000001">
    <property type="entry name" value="Ribose-5-phosphate isomerase A"/>
    <property type="match status" value="1"/>
</dbReference>
<comment type="caution">
    <text evidence="4">The sequence shown here is derived from an EMBL/GenBank/DDBJ whole genome shotgun (WGS) entry which is preliminary data.</text>
</comment>